<dbReference type="InterPro" id="IPR013783">
    <property type="entry name" value="Ig-like_fold"/>
</dbReference>
<keyword evidence="4" id="KW-1185">Reference proteome</keyword>
<reference evidence="3 4" key="1">
    <citation type="submission" date="2011-03" db="EMBL/GenBank/DDBJ databases">
        <authorList>
            <person name="Weinstock G."/>
            <person name="Sodergren E."/>
            <person name="Clifton S."/>
            <person name="Fulton L."/>
            <person name="Fulton B."/>
            <person name="Courtney L."/>
            <person name="Fronick C."/>
            <person name="Harrison M."/>
            <person name="Strong C."/>
            <person name="Farmer C."/>
            <person name="Delahaunty K."/>
            <person name="Markovic C."/>
            <person name="Hall O."/>
            <person name="Minx P."/>
            <person name="Tomlinson C."/>
            <person name="Mitreva M."/>
            <person name="Hou S."/>
            <person name="Chen J."/>
            <person name="Wollam A."/>
            <person name="Pepin K.H."/>
            <person name="Johnson M."/>
            <person name="Bhonagiri V."/>
            <person name="Zhang X."/>
            <person name="Suruliraj S."/>
            <person name="Warren W."/>
            <person name="Chinwalla A."/>
            <person name="Mardis E.R."/>
            <person name="Wilson R.K."/>
        </authorList>
    </citation>
    <scope>NUCLEOTIDE SEQUENCE [LARGE SCALE GENOMIC DNA]</scope>
    <source>
        <strain evidence="3 4">YIT 11840</strain>
    </source>
</reference>
<dbReference type="InterPro" id="IPR024361">
    <property type="entry name" value="BACON"/>
</dbReference>
<dbReference type="HOGENOM" id="CLU_815983_0_0_10"/>
<proteinExistence type="predicted"/>
<name>G5SNC4_9BACT</name>
<dbReference type="OrthoDB" id="1050710at2"/>
<organism evidence="3 4">
    <name type="scientific">Paraprevotella clara YIT 11840</name>
    <dbReference type="NCBI Taxonomy" id="762968"/>
    <lineage>
        <taxon>Bacteria</taxon>
        <taxon>Pseudomonadati</taxon>
        <taxon>Bacteroidota</taxon>
        <taxon>Bacteroidia</taxon>
        <taxon>Bacteroidales</taxon>
        <taxon>Prevotellaceae</taxon>
        <taxon>Paraprevotella</taxon>
    </lineage>
</organism>
<dbReference type="Gene3D" id="2.60.40.10">
    <property type="entry name" value="Immunoglobulins"/>
    <property type="match status" value="2"/>
</dbReference>
<feature type="domain" description="BACON" evidence="2">
    <location>
        <begin position="60"/>
        <end position="110"/>
    </location>
</feature>
<dbReference type="Proteomes" id="UP000003598">
    <property type="component" value="Unassembled WGS sequence"/>
</dbReference>
<dbReference type="PROSITE" id="PS51257">
    <property type="entry name" value="PROKAR_LIPOPROTEIN"/>
    <property type="match status" value="1"/>
</dbReference>
<dbReference type="EMBL" id="AFFY01000015">
    <property type="protein sequence ID" value="EHH01190.1"/>
    <property type="molecule type" value="Genomic_DNA"/>
</dbReference>
<dbReference type="STRING" id="762968.HMPREF9441_00853"/>
<feature type="signal peptide" evidence="1">
    <location>
        <begin position="1"/>
        <end position="27"/>
    </location>
</feature>
<evidence type="ECO:0000256" key="1">
    <source>
        <dbReference type="SAM" id="SignalP"/>
    </source>
</evidence>
<gene>
    <name evidence="3" type="ORF">HMPREF9441_00853</name>
</gene>
<evidence type="ECO:0000313" key="3">
    <source>
        <dbReference type="EMBL" id="EHH01190.1"/>
    </source>
</evidence>
<accession>G5SNC4</accession>
<dbReference type="CDD" id="cd14948">
    <property type="entry name" value="BACON"/>
    <property type="match status" value="1"/>
</dbReference>
<feature type="chain" id="PRO_5003484271" description="BACON domain-containing protein" evidence="1">
    <location>
        <begin position="28"/>
        <end position="348"/>
    </location>
</feature>
<dbReference type="PATRIC" id="fig|762968.3.peg.759"/>
<evidence type="ECO:0000313" key="4">
    <source>
        <dbReference type="Proteomes" id="UP000003598"/>
    </source>
</evidence>
<dbReference type="Pfam" id="PF13004">
    <property type="entry name" value="BACON"/>
    <property type="match status" value="1"/>
</dbReference>
<dbReference type="eggNOG" id="ENOG5033P2X">
    <property type="taxonomic scope" value="Bacteria"/>
</dbReference>
<dbReference type="AlphaFoldDB" id="G5SNC4"/>
<evidence type="ECO:0000259" key="2">
    <source>
        <dbReference type="Pfam" id="PF13004"/>
    </source>
</evidence>
<sequence length="348" mass="38970">MTFTMKKYIAYLLIPVACLTGTGCSNDDETEAFTVIKSEVIFRATPSTGYIVVSNSGDFTAESSATWCTTECRNDSVIINASINKNLEGRTAVITITSAKGGVQKVPVTQYGAYFRVDNNNVLYATDEEVTLSYTVESAFNYHVTPSAQWISYTFTDKGINFILAPNTTGQPRRAYATIYCEEMDKQYKVELRQYDIDDFIGQWTATYLNRRGETVSQPINITRNGNQVSLTGLYEGVTINANTDGQTFSIPTHQDLGTHALNGASYRFYLFGMNEDKTIYSSENEDKILNYTCTPDWNEEEAFVCRFEGDSTFTDGKIMKGIAFTAYTLSGEKKGTVEQFYDLNLKR</sequence>
<keyword evidence="1" id="KW-0732">Signal</keyword>
<protein>
    <recommendedName>
        <fullName evidence="2">BACON domain-containing protein</fullName>
    </recommendedName>
</protein>
<comment type="caution">
    <text evidence="3">The sequence shown here is derived from an EMBL/GenBank/DDBJ whole genome shotgun (WGS) entry which is preliminary data.</text>
</comment>